<keyword evidence="4" id="KW-1185">Reference proteome</keyword>
<feature type="non-terminal residue" evidence="3">
    <location>
        <position position="1"/>
    </location>
</feature>
<feature type="compositionally biased region" description="Low complexity" evidence="1">
    <location>
        <begin position="27"/>
        <end position="37"/>
    </location>
</feature>
<reference evidence="3 4" key="1">
    <citation type="journal article" date="2010" name="Nature">
        <title>Perigord black truffle genome uncovers evolutionary origins and mechanisms of symbiosis.</title>
        <authorList>
            <person name="Martin F."/>
            <person name="Kohler A."/>
            <person name="Murat C."/>
            <person name="Balestrini R."/>
            <person name="Coutinho P.M."/>
            <person name="Jaillon O."/>
            <person name="Montanini B."/>
            <person name="Morin E."/>
            <person name="Noel B."/>
            <person name="Percudani R."/>
            <person name="Porcel B."/>
            <person name="Rubini A."/>
            <person name="Amicucci A."/>
            <person name="Amselem J."/>
            <person name="Anthouard V."/>
            <person name="Arcioni S."/>
            <person name="Artiguenave F."/>
            <person name="Aury J.M."/>
            <person name="Ballario P."/>
            <person name="Bolchi A."/>
            <person name="Brenna A."/>
            <person name="Brun A."/>
            <person name="Buee M."/>
            <person name="Cantarel B."/>
            <person name="Chevalier G."/>
            <person name="Couloux A."/>
            <person name="Da Silva C."/>
            <person name="Denoeud F."/>
            <person name="Duplessis S."/>
            <person name="Ghignone S."/>
            <person name="Hilselberger B."/>
            <person name="Iotti M."/>
            <person name="Marcais B."/>
            <person name="Mello A."/>
            <person name="Miranda M."/>
            <person name="Pacioni G."/>
            <person name="Quesneville H."/>
            <person name="Riccioni C."/>
            <person name="Ruotolo R."/>
            <person name="Splivallo R."/>
            <person name="Stocchi V."/>
            <person name="Tisserant E."/>
            <person name="Viscomi A.R."/>
            <person name="Zambonelli A."/>
            <person name="Zampieri E."/>
            <person name="Henrissat B."/>
            <person name="Lebrun M.H."/>
            <person name="Paolocci F."/>
            <person name="Bonfante P."/>
            <person name="Ottonello S."/>
            <person name="Wincker P."/>
        </authorList>
    </citation>
    <scope>NUCLEOTIDE SEQUENCE [LARGE SCALE GENOMIC DNA]</scope>
    <source>
        <strain evidence="3 4">Mel28</strain>
    </source>
</reference>
<feature type="compositionally biased region" description="Acidic residues" evidence="1">
    <location>
        <begin position="80"/>
        <end position="89"/>
    </location>
</feature>
<evidence type="ECO:0000259" key="2">
    <source>
        <dbReference type="Pfam" id="PF08619"/>
    </source>
</evidence>
<dbReference type="AlphaFoldDB" id="D5G527"/>
<accession>D5G527</accession>
<dbReference type="EMBL" id="FN429995">
    <property type="protein sequence ID" value="CAZ79620.1"/>
    <property type="molecule type" value="Genomic_DNA"/>
</dbReference>
<dbReference type="Proteomes" id="UP000006911">
    <property type="component" value="Unassembled WGS sequence"/>
</dbReference>
<dbReference type="InParanoid" id="D5G527"/>
<dbReference type="GeneID" id="9186318"/>
<feature type="compositionally biased region" description="Polar residues" evidence="1">
    <location>
        <begin position="96"/>
        <end position="106"/>
    </location>
</feature>
<dbReference type="InterPro" id="IPR013928">
    <property type="entry name" value="Cation/H_antiporter_C"/>
</dbReference>
<dbReference type="Pfam" id="PF08619">
    <property type="entry name" value="Nha1_C"/>
    <property type="match status" value="1"/>
</dbReference>
<protein>
    <submittedName>
        <fullName evidence="3">(Perigord truffle) hypothetical protein</fullName>
    </submittedName>
</protein>
<dbReference type="STRING" id="656061.D5G527"/>
<dbReference type="RefSeq" id="XP_002835463.1">
    <property type="nucleotide sequence ID" value="XM_002835417.1"/>
</dbReference>
<feature type="region of interest" description="Disordered" evidence="1">
    <location>
        <begin position="1"/>
        <end position="150"/>
    </location>
</feature>
<evidence type="ECO:0000313" key="4">
    <source>
        <dbReference type="Proteomes" id="UP000006911"/>
    </source>
</evidence>
<gene>
    <name evidence="3" type="ORF">GSTUM_00000335001</name>
</gene>
<dbReference type="GO" id="GO:0016020">
    <property type="term" value="C:membrane"/>
    <property type="evidence" value="ECO:0007669"/>
    <property type="project" value="InterPro"/>
</dbReference>
<dbReference type="KEGG" id="tml:GSTUM_00000335001"/>
<dbReference type="GO" id="GO:0015385">
    <property type="term" value="F:sodium:proton antiporter activity"/>
    <property type="evidence" value="ECO:0007669"/>
    <property type="project" value="InterPro"/>
</dbReference>
<evidence type="ECO:0000313" key="3">
    <source>
        <dbReference type="EMBL" id="CAZ79620.1"/>
    </source>
</evidence>
<dbReference type="HOGENOM" id="CLU_1745016_0_0_1"/>
<evidence type="ECO:0000256" key="1">
    <source>
        <dbReference type="SAM" id="MobiDB-lite"/>
    </source>
</evidence>
<sequence>LQVPPPASQAGRPKNEANDFPPLDGPSSRSSGESLNSRYEQEHPVTSVKSADSKLGDERDEETAAERKRREAALGITGNDEPDSDDDGDPGWRMTDATNSSAQGPTRSPGIRFADQPRSPSTGPPVGLAPRGKTLSWGKDVVMGKGKGKE</sequence>
<proteinExistence type="predicted"/>
<name>D5G527_TUBMM</name>
<feature type="domain" description="Alkali metal cation/H+ antiporter Nha1 C-terminal" evidence="2">
    <location>
        <begin position="38"/>
        <end position="85"/>
    </location>
</feature>
<organism evidence="3 4">
    <name type="scientific">Tuber melanosporum (strain Mel28)</name>
    <name type="common">Perigord black truffle</name>
    <dbReference type="NCBI Taxonomy" id="656061"/>
    <lineage>
        <taxon>Eukaryota</taxon>
        <taxon>Fungi</taxon>
        <taxon>Dikarya</taxon>
        <taxon>Ascomycota</taxon>
        <taxon>Pezizomycotina</taxon>
        <taxon>Pezizomycetes</taxon>
        <taxon>Pezizales</taxon>
        <taxon>Tuberaceae</taxon>
        <taxon>Tuber</taxon>
    </lineage>
</organism>
<feature type="compositionally biased region" description="Basic and acidic residues" evidence="1">
    <location>
        <begin position="51"/>
        <end position="72"/>
    </location>
</feature>